<dbReference type="STRING" id="1121419.SAMN05443529_101197"/>
<reference evidence="3" key="1">
    <citation type="submission" date="2016-10" db="EMBL/GenBank/DDBJ databases">
        <authorList>
            <person name="Varghese N."/>
            <person name="Submissions S."/>
        </authorList>
    </citation>
    <scope>NUCLEOTIDE SEQUENCE [LARGE SCALE GENOMIC DNA]</scope>
    <source>
        <strain evidence="3">DSM 8344</strain>
    </source>
</reference>
<name>A0A1G7RVQ5_9FIRM</name>
<feature type="domain" description="DUF1858" evidence="1">
    <location>
        <begin position="3"/>
        <end position="55"/>
    </location>
</feature>
<dbReference type="Gene3D" id="1.10.3910.10">
    <property type="entry name" value="SP0561-like"/>
    <property type="match status" value="1"/>
</dbReference>
<dbReference type="Proteomes" id="UP000198656">
    <property type="component" value="Unassembled WGS sequence"/>
</dbReference>
<dbReference type="SUPFAM" id="SSF140683">
    <property type="entry name" value="SP0561-like"/>
    <property type="match status" value="1"/>
</dbReference>
<dbReference type="Pfam" id="PF08984">
    <property type="entry name" value="DUF1858"/>
    <property type="match status" value="1"/>
</dbReference>
<evidence type="ECO:0000313" key="2">
    <source>
        <dbReference type="EMBL" id="SDG14299.1"/>
    </source>
</evidence>
<dbReference type="PANTHER" id="PTHR39341:SF1">
    <property type="entry name" value="DUF1858 DOMAIN-CONTAINING PROTEIN"/>
    <property type="match status" value="1"/>
</dbReference>
<evidence type="ECO:0000259" key="1">
    <source>
        <dbReference type="Pfam" id="PF08984"/>
    </source>
</evidence>
<dbReference type="NCBIfam" id="TIGR03980">
    <property type="entry name" value="prismane_assoc"/>
    <property type="match status" value="1"/>
</dbReference>
<dbReference type="EMBL" id="FNCP01000001">
    <property type="protein sequence ID" value="SDG14299.1"/>
    <property type="molecule type" value="Genomic_DNA"/>
</dbReference>
<gene>
    <name evidence="2" type="ORF">SAMN05443529_101197</name>
</gene>
<dbReference type="PANTHER" id="PTHR39341">
    <property type="entry name" value="BSL7085 PROTEIN"/>
    <property type="match status" value="1"/>
</dbReference>
<evidence type="ECO:0000313" key="3">
    <source>
        <dbReference type="Proteomes" id="UP000198656"/>
    </source>
</evidence>
<dbReference type="AlphaFoldDB" id="A0A1G7RVQ5"/>
<keyword evidence="3" id="KW-1185">Reference proteome</keyword>
<dbReference type="OrthoDB" id="15017at2"/>
<accession>A0A1G7RVQ5</accession>
<dbReference type="InterPro" id="IPR038062">
    <property type="entry name" value="ScdA-like_N_sf"/>
</dbReference>
<dbReference type="InterPro" id="IPR023883">
    <property type="entry name" value="CHP03980_redox-disulphide"/>
</dbReference>
<proteinExistence type="predicted"/>
<protein>
    <submittedName>
        <fullName evidence="2">Hybrid cluster protein-associated redox disulfide domain-containing protein</fullName>
    </submittedName>
</protein>
<sequence>MLTKEMTVGQVLRQYPQTVQVFLELGMHCLGCPSSTMESIEGAALTHGKNPDDLIEKLNKAITEV</sequence>
<dbReference type="RefSeq" id="WP_034598486.1">
    <property type="nucleotide sequence ID" value="NZ_FNCP01000001.1"/>
</dbReference>
<organism evidence="2 3">
    <name type="scientific">Desulfosporosinus hippei DSM 8344</name>
    <dbReference type="NCBI Taxonomy" id="1121419"/>
    <lineage>
        <taxon>Bacteria</taxon>
        <taxon>Bacillati</taxon>
        <taxon>Bacillota</taxon>
        <taxon>Clostridia</taxon>
        <taxon>Eubacteriales</taxon>
        <taxon>Desulfitobacteriaceae</taxon>
        <taxon>Desulfosporosinus</taxon>
    </lineage>
</organism>
<dbReference type="InterPro" id="IPR015077">
    <property type="entry name" value="DUF1858"/>
</dbReference>